<reference evidence="2" key="1">
    <citation type="journal article" date="2022" name="Mol. Ecol. Resour.">
        <title>The genomes of chicory, endive, great burdock and yacon provide insights into Asteraceae palaeo-polyploidization history and plant inulin production.</title>
        <authorList>
            <person name="Fan W."/>
            <person name="Wang S."/>
            <person name="Wang H."/>
            <person name="Wang A."/>
            <person name="Jiang F."/>
            <person name="Liu H."/>
            <person name="Zhao H."/>
            <person name="Xu D."/>
            <person name="Zhang Y."/>
        </authorList>
    </citation>
    <scope>NUCLEOTIDE SEQUENCE [LARGE SCALE GENOMIC DNA]</scope>
    <source>
        <strain evidence="2">cv. Niubang</strain>
    </source>
</reference>
<accession>A0ACB9B9V6</accession>
<organism evidence="1 2">
    <name type="scientific">Arctium lappa</name>
    <name type="common">Greater burdock</name>
    <name type="synonym">Lappa major</name>
    <dbReference type="NCBI Taxonomy" id="4217"/>
    <lineage>
        <taxon>Eukaryota</taxon>
        <taxon>Viridiplantae</taxon>
        <taxon>Streptophyta</taxon>
        <taxon>Embryophyta</taxon>
        <taxon>Tracheophyta</taxon>
        <taxon>Spermatophyta</taxon>
        <taxon>Magnoliopsida</taxon>
        <taxon>eudicotyledons</taxon>
        <taxon>Gunneridae</taxon>
        <taxon>Pentapetalae</taxon>
        <taxon>asterids</taxon>
        <taxon>campanulids</taxon>
        <taxon>Asterales</taxon>
        <taxon>Asteraceae</taxon>
        <taxon>Carduoideae</taxon>
        <taxon>Cardueae</taxon>
        <taxon>Arctiinae</taxon>
        <taxon>Arctium</taxon>
    </lineage>
</organism>
<proteinExistence type="predicted"/>
<comment type="caution">
    <text evidence="1">The sequence shown here is derived from an EMBL/GenBank/DDBJ whole genome shotgun (WGS) entry which is preliminary data.</text>
</comment>
<sequence>MLQFLIIVTTFWCNFVCICLHPTNRFHGGAWGVAQKTNPTPPSFTFSSEINHSSPSAPLIDSSPWFSVVRRYSHSRLLLESLKRQALPLLQSQFPLKSAYSSPSAPLIDSSPWFFVVRRYSHSRLLPESSCCGVLWCPAVSWFSIEKTDGLLAS</sequence>
<keyword evidence="2" id="KW-1185">Reference proteome</keyword>
<evidence type="ECO:0000313" key="2">
    <source>
        <dbReference type="Proteomes" id="UP001055879"/>
    </source>
</evidence>
<name>A0ACB9B9V6_ARCLA</name>
<protein>
    <submittedName>
        <fullName evidence="1">Uncharacterized protein</fullName>
    </submittedName>
</protein>
<gene>
    <name evidence="1" type="ORF">L6452_19711</name>
</gene>
<evidence type="ECO:0000313" key="1">
    <source>
        <dbReference type="EMBL" id="KAI3718827.1"/>
    </source>
</evidence>
<dbReference type="EMBL" id="CM042052">
    <property type="protein sequence ID" value="KAI3718827.1"/>
    <property type="molecule type" value="Genomic_DNA"/>
</dbReference>
<reference evidence="1 2" key="2">
    <citation type="journal article" date="2022" name="Mol. Ecol. Resour.">
        <title>The genomes of chicory, endive, great burdock and yacon provide insights into Asteraceae paleo-polyploidization history and plant inulin production.</title>
        <authorList>
            <person name="Fan W."/>
            <person name="Wang S."/>
            <person name="Wang H."/>
            <person name="Wang A."/>
            <person name="Jiang F."/>
            <person name="Liu H."/>
            <person name="Zhao H."/>
            <person name="Xu D."/>
            <person name="Zhang Y."/>
        </authorList>
    </citation>
    <scope>NUCLEOTIDE SEQUENCE [LARGE SCALE GENOMIC DNA]</scope>
    <source>
        <strain evidence="2">cv. Niubang</strain>
    </source>
</reference>
<dbReference type="Proteomes" id="UP001055879">
    <property type="component" value="Linkage Group LG06"/>
</dbReference>